<comment type="caution">
    <text evidence="1">The sequence shown here is derived from an EMBL/GenBank/DDBJ whole genome shotgun (WGS) entry which is preliminary data.</text>
</comment>
<organism evidence="1 2">
    <name type="scientific">Cudoniella acicularis</name>
    <dbReference type="NCBI Taxonomy" id="354080"/>
    <lineage>
        <taxon>Eukaryota</taxon>
        <taxon>Fungi</taxon>
        <taxon>Dikarya</taxon>
        <taxon>Ascomycota</taxon>
        <taxon>Pezizomycotina</taxon>
        <taxon>Leotiomycetes</taxon>
        <taxon>Helotiales</taxon>
        <taxon>Tricladiaceae</taxon>
        <taxon>Cudoniella</taxon>
    </lineage>
</organism>
<dbReference type="AlphaFoldDB" id="A0A8H4RDX9"/>
<evidence type="ECO:0000313" key="1">
    <source>
        <dbReference type="EMBL" id="KAF4627526.1"/>
    </source>
</evidence>
<evidence type="ECO:0000313" key="2">
    <source>
        <dbReference type="Proteomes" id="UP000566819"/>
    </source>
</evidence>
<gene>
    <name evidence="1" type="ORF">G7Y89_g10623</name>
</gene>
<protein>
    <submittedName>
        <fullName evidence="1">Uncharacterized protein</fullName>
    </submittedName>
</protein>
<dbReference type="EMBL" id="JAAMPI010000954">
    <property type="protein sequence ID" value="KAF4627526.1"/>
    <property type="molecule type" value="Genomic_DNA"/>
</dbReference>
<accession>A0A8H4RDX9</accession>
<sequence>MLATAFINISVSSPEPSALQSSKGIPLETFSISTSLASILTSNEVEEYLHEKILSNNIVLKESLKLALGTLASKGLGLTQSKIAALAHEAIHKIILQGAHSQIRISIGHTITVAACSTTGQLPTKILLKGIATHLSTVITHYMASAMFKKLILVVAKKFILVTITGITIKILATKFGIASAATTLHLMGWIAISRYMATDIYGLNEEMAKKVPRDTITESALDSEKLVTAVVEEVIGFKDWQRVFEEGIDIDDPNFGELEKRTGCLTKSANAFYMDFSHRINKCMIEMQLDWGNREPTGLISVFDSIDAARKRYNYFIAKGFTGVTISSISTTSLRQEILPIRFSNGMVYLPVLRNDSTLFFSTSDAQNYLRVYRRCAMNTEWFALETIPRFMINR</sequence>
<dbReference type="Proteomes" id="UP000566819">
    <property type="component" value="Unassembled WGS sequence"/>
</dbReference>
<reference evidence="1 2" key="1">
    <citation type="submission" date="2020-03" db="EMBL/GenBank/DDBJ databases">
        <title>Draft Genome Sequence of Cudoniella acicularis.</title>
        <authorList>
            <person name="Buettner E."/>
            <person name="Kellner H."/>
        </authorList>
    </citation>
    <scope>NUCLEOTIDE SEQUENCE [LARGE SCALE GENOMIC DNA]</scope>
    <source>
        <strain evidence="1 2">DSM 108380</strain>
    </source>
</reference>
<name>A0A8H4RDX9_9HELO</name>
<proteinExistence type="predicted"/>
<keyword evidence="2" id="KW-1185">Reference proteome</keyword>
<dbReference type="OrthoDB" id="5363676at2759"/>